<gene>
    <name evidence="1" type="ORF">ACFSW5_05810</name>
</gene>
<comment type="caution">
    <text evidence="1">The sequence shown here is derived from an EMBL/GenBank/DDBJ whole genome shotgun (WGS) entry which is preliminary data.</text>
</comment>
<sequence>MLNTIRCKKMEETMKRTLAAFILGIVVVGGLIAYAINDALNDEEVQSVLNMFRPFTVTVHNQSESDIVIIETGILDSDGAGGVVKTGSKDMAGKTIKSGKSAKIKPDLELTGEGGVYMLYADAEGNQVEQTICGYTESLTGRSVVTVTGDRTTVEQDCW</sequence>
<name>A0ABW5QTV4_9BACL</name>
<organism evidence="1 2">
    <name type="scientific">Paenibacillus thailandensis</name>
    <dbReference type="NCBI Taxonomy" id="393250"/>
    <lineage>
        <taxon>Bacteria</taxon>
        <taxon>Bacillati</taxon>
        <taxon>Bacillota</taxon>
        <taxon>Bacilli</taxon>
        <taxon>Bacillales</taxon>
        <taxon>Paenibacillaceae</taxon>
        <taxon>Paenibacillus</taxon>
    </lineage>
</organism>
<evidence type="ECO:0000313" key="2">
    <source>
        <dbReference type="Proteomes" id="UP001597493"/>
    </source>
</evidence>
<dbReference type="Proteomes" id="UP001597493">
    <property type="component" value="Unassembled WGS sequence"/>
</dbReference>
<dbReference type="RefSeq" id="WP_379270465.1">
    <property type="nucleotide sequence ID" value="NZ_JBHUMY010000006.1"/>
</dbReference>
<protein>
    <submittedName>
        <fullName evidence="1">Uncharacterized protein</fullName>
    </submittedName>
</protein>
<evidence type="ECO:0000313" key="1">
    <source>
        <dbReference type="EMBL" id="MFD2659782.1"/>
    </source>
</evidence>
<dbReference type="EMBL" id="JBHUMY010000006">
    <property type="protein sequence ID" value="MFD2659782.1"/>
    <property type="molecule type" value="Genomic_DNA"/>
</dbReference>
<proteinExistence type="predicted"/>
<keyword evidence="2" id="KW-1185">Reference proteome</keyword>
<accession>A0ABW5QTV4</accession>
<reference evidence="2" key="1">
    <citation type="journal article" date="2019" name="Int. J. Syst. Evol. Microbiol.">
        <title>The Global Catalogue of Microorganisms (GCM) 10K type strain sequencing project: providing services to taxonomists for standard genome sequencing and annotation.</title>
        <authorList>
            <consortium name="The Broad Institute Genomics Platform"/>
            <consortium name="The Broad Institute Genome Sequencing Center for Infectious Disease"/>
            <person name="Wu L."/>
            <person name="Ma J."/>
        </authorList>
    </citation>
    <scope>NUCLEOTIDE SEQUENCE [LARGE SCALE GENOMIC DNA]</scope>
    <source>
        <strain evidence="2">TISTR 1827</strain>
    </source>
</reference>